<evidence type="ECO:0000313" key="4">
    <source>
        <dbReference type="Proteomes" id="UP000648908"/>
    </source>
</evidence>
<dbReference type="InterPro" id="IPR011105">
    <property type="entry name" value="Cell_wall_hydrolase_SleB"/>
</dbReference>
<comment type="caution">
    <text evidence="3">The sequence shown here is derived from an EMBL/GenBank/DDBJ whole genome shotgun (WGS) entry which is preliminary data.</text>
</comment>
<dbReference type="Gene3D" id="1.10.10.2520">
    <property type="entry name" value="Cell wall hydrolase SleB, domain 1"/>
    <property type="match status" value="1"/>
</dbReference>
<dbReference type="AlphaFoldDB" id="A0A8K0Y2M4"/>
<feature type="domain" description="Cell wall hydrolase SleB" evidence="2">
    <location>
        <begin position="98"/>
        <end position="207"/>
    </location>
</feature>
<evidence type="ECO:0000256" key="1">
    <source>
        <dbReference type="SAM" id="SignalP"/>
    </source>
</evidence>
<sequence length="211" mass="22789">MRLCKSTLGGLILLLATGVTSHADVTTSQSNAPVSRISGLLSLEHSALANVPKATRKSTEKGSSQVSYDRVWLADQPAVSGGQEWACLAKALYFEARGETVKGQFAVAEVILNRVDSGAYPNSVCAVVNQGSGRRNACQFSFTCDGKDDRIREADAYDAAGKIAQVMLSGAPRKLTQGATHFHTTQVRPRWAHRFPRTAQIGAHLFYRQPL</sequence>
<organism evidence="3 4">
    <name type="scientific">Szabonella alba</name>
    <dbReference type="NCBI Taxonomy" id="2804194"/>
    <lineage>
        <taxon>Bacteria</taxon>
        <taxon>Pseudomonadati</taxon>
        <taxon>Pseudomonadota</taxon>
        <taxon>Alphaproteobacteria</taxon>
        <taxon>Rhodobacterales</taxon>
        <taxon>Paracoccaceae</taxon>
        <taxon>Szabonella</taxon>
    </lineage>
</organism>
<dbReference type="RefSeq" id="WP_202689245.1">
    <property type="nucleotide sequence ID" value="NZ_JAESVN010000005.1"/>
</dbReference>
<name>A0A8K0Y2M4_9RHOB</name>
<protein>
    <submittedName>
        <fullName evidence="3">Cell wall hydrolase</fullName>
    </submittedName>
</protein>
<dbReference type="InterPro" id="IPR042047">
    <property type="entry name" value="SleB_dom1"/>
</dbReference>
<dbReference type="EMBL" id="JAESVN010000005">
    <property type="protein sequence ID" value="MBL4918259.1"/>
    <property type="molecule type" value="Genomic_DNA"/>
</dbReference>
<feature type="signal peptide" evidence="1">
    <location>
        <begin position="1"/>
        <end position="23"/>
    </location>
</feature>
<evidence type="ECO:0000313" key="3">
    <source>
        <dbReference type="EMBL" id="MBL4918259.1"/>
    </source>
</evidence>
<keyword evidence="3" id="KW-0378">Hydrolase</keyword>
<dbReference type="GO" id="GO:0016787">
    <property type="term" value="F:hydrolase activity"/>
    <property type="evidence" value="ECO:0007669"/>
    <property type="project" value="UniProtKB-KW"/>
</dbReference>
<feature type="chain" id="PRO_5035429841" evidence="1">
    <location>
        <begin position="24"/>
        <end position="211"/>
    </location>
</feature>
<keyword evidence="4" id="KW-1185">Reference proteome</keyword>
<dbReference type="Proteomes" id="UP000648908">
    <property type="component" value="Unassembled WGS sequence"/>
</dbReference>
<accession>A0A8K0Y2M4</accession>
<gene>
    <name evidence="3" type="ORF">JL811_13600</name>
</gene>
<keyword evidence="1" id="KW-0732">Signal</keyword>
<reference evidence="3" key="1">
    <citation type="submission" date="2021-01" db="EMBL/GenBank/DDBJ databases">
        <title>Tabrizicola alba sp. nov. a motile alkaliphilic bacterium isolated from a soda lake.</title>
        <authorList>
            <person name="Szuroczki S."/>
            <person name="Abbaszade G."/>
            <person name="Schumann P."/>
            <person name="Toth E."/>
        </authorList>
    </citation>
    <scope>NUCLEOTIDE SEQUENCE</scope>
    <source>
        <strain evidence="3">DMG-N-6</strain>
    </source>
</reference>
<dbReference type="Pfam" id="PF07486">
    <property type="entry name" value="Hydrolase_2"/>
    <property type="match status" value="1"/>
</dbReference>
<proteinExistence type="predicted"/>
<evidence type="ECO:0000259" key="2">
    <source>
        <dbReference type="Pfam" id="PF07486"/>
    </source>
</evidence>